<name>A0A1C4VHZ0_9ACTN</name>
<sequence length="1024" mass="112223">MPSDVVLDAVARLASRDMTRTEADLQADIYLLLTAGSLALNAAQVARLEVPTGDGTRRRLDVEVGHCVIEVKKDLRNANICRDAETQLEGYVAIQSQRLGTRYVGILTDGTDWHLYHLTPGGLTQVATLTVSSATVDCEKLLVWLEAILATHEAVKPTPEAIRRRLGASSPAHLLDHASLATLYDQASSIPEVELKRQLWSKLLRTAFGKAFTDDQKLFVDHTLLVLTAEIIAHAVVGFDVSATGELTPASLAQGVVFSGAQIHGAVEADFFDWVLHVEGGPEFVRQLADRVARFDWGQVEHDVLKVLYEEVIPQEDRASLGEYYTPDWLADRIVASAVTDPLNQRVLDPSCGSGTFLFHAVKAYLTACDDAAVANSKAVAGVAQMVYGIDIHPVAVTLARVTFLLAIGSKRLADPDRGPLSIPVYLGDSVQWEQRRDLLGGSEEVRISTTGDELVEGGGGLLFGDDLVFPRNVLRDAGSFDRLVNAMAEKVLSTSTRRSSDLIAPVLRQFGIHANDAPILANTFDTMRRLHATGRNHIWGYYARNLIRPLWLSELDQQVDVLIGNPPWLRYSKMTAAMQEKYKDLSRERGLLTGGLGASGRDLSTLFVVRAVELYLKPSGRFAFVMPHGTLTRKPHEGFRSGRWGGDVAVQFAEPWDLTRAPTGFPMVSCVVAGQSRPNTPRRMPAKALAWSSRSRNPNMSWGTAKEGFTTTPVTLSVLGSDNLPPASPYKRRFRQGAVLAPRALLFAEEAASSPIGFGAGRIAVQARRTPFEKAPWKGVRTLRQTVERAFVRSVHLGETLVPFRMLQPLRAVLPLGPKGILEAERVEDYPGLASWWSEAEEIWRANKVESDDSSLLQRINFHGQLGAQIPTGSHRVVYSKAGNSIAAARLNDSQPIIDHKLYWAAVSGAEEARYLVGILNSTMVLERVRPLQALGLFGGRDIDKNVFAVPIPSYDAEDKNHQELASLSLEAEAVAAAVDLSAVADFKRARRVIRQELVRCQLAQRIDDVVARVIPPVQADAE</sequence>
<dbReference type="EC" id="2.1.1.72" evidence="1"/>
<comment type="catalytic activity">
    <reaction evidence="5">
        <text>a 2'-deoxyadenosine in DNA + S-adenosyl-L-methionine = an N(6)-methyl-2'-deoxyadenosine in DNA + S-adenosyl-L-homocysteine + H(+)</text>
        <dbReference type="Rhea" id="RHEA:15197"/>
        <dbReference type="Rhea" id="RHEA-COMP:12418"/>
        <dbReference type="Rhea" id="RHEA-COMP:12419"/>
        <dbReference type="ChEBI" id="CHEBI:15378"/>
        <dbReference type="ChEBI" id="CHEBI:57856"/>
        <dbReference type="ChEBI" id="CHEBI:59789"/>
        <dbReference type="ChEBI" id="CHEBI:90615"/>
        <dbReference type="ChEBI" id="CHEBI:90616"/>
        <dbReference type="EC" id="2.1.1.72"/>
    </reaction>
</comment>
<dbReference type="GO" id="GO:0032259">
    <property type="term" value="P:methylation"/>
    <property type="evidence" value="ECO:0007669"/>
    <property type="project" value="UniProtKB-KW"/>
</dbReference>
<dbReference type="GO" id="GO:0009007">
    <property type="term" value="F:site-specific DNA-methyltransferase (adenine-specific) activity"/>
    <property type="evidence" value="ECO:0007669"/>
    <property type="project" value="UniProtKB-EC"/>
</dbReference>
<reference evidence="9" key="1">
    <citation type="submission" date="2016-06" db="EMBL/GenBank/DDBJ databases">
        <authorList>
            <person name="Varghese N."/>
            <person name="Submissions Spin"/>
        </authorList>
    </citation>
    <scope>NUCLEOTIDE SEQUENCE [LARGE SCALE GENOMIC DNA]</scope>
    <source>
        <strain evidence="9">DSM 44875</strain>
    </source>
</reference>
<dbReference type="OrthoDB" id="9784823at2"/>
<evidence type="ECO:0000256" key="4">
    <source>
        <dbReference type="ARBA" id="ARBA00022691"/>
    </source>
</evidence>
<evidence type="ECO:0000256" key="2">
    <source>
        <dbReference type="ARBA" id="ARBA00022603"/>
    </source>
</evidence>
<evidence type="ECO:0000313" key="9">
    <source>
        <dbReference type="Proteomes" id="UP000198243"/>
    </source>
</evidence>
<dbReference type="Proteomes" id="UP000198243">
    <property type="component" value="Chromosome I"/>
</dbReference>
<evidence type="ECO:0000259" key="7">
    <source>
        <dbReference type="Pfam" id="PF07669"/>
    </source>
</evidence>
<dbReference type="PANTHER" id="PTHR33841:SF4">
    <property type="entry name" value="RESTRICTION MODIFICATION SYSTEM DNA SPECIFICITY DOMAIN"/>
    <property type="match status" value="1"/>
</dbReference>
<dbReference type="AlphaFoldDB" id="A0A1C4VHZ0"/>
<dbReference type="SUPFAM" id="SSF53335">
    <property type="entry name" value="S-adenosyl-L-methionine-dependent methyltransferases"/>
    <property type="match status" value="1"/>
</dbReference>
<evidence type="ECO:0000256" key="3">
    <source>
        <dbReference type="ARBA" id="ARBA00022679"/>
    </source>
</evidence>
<keyword evidence="2 8" id="KW-0489">Methyltransferase</keyword>
<evidence type="ECO:0000256" key="5">
    <source>
        <dbReference type="ARBA" id="ARBA00047942"/>
    </source>
</evidence>
<dbReference type="InterPro" id="IPR002052">
    <property type="entry name" value="DNA_methylase_N6_adenine_CS"/>
</dbReference>
<dbReference type="Gene3D" id="3.40.50.150">
    <property type="entry name" value="Vaccinia Virus protein VP39"/>
    <property type="match status" value="1"/>
</dbReference>
<evidence type="ECO:0000313" key="8">
    <source>
        <dbReference type="EMBL" id="SCE83568.1"/>
    </source>
</evidence>
<proteinExistence type="predicted"/>
<dbReference type="InterPro" id="IPR011639">
    <property type="entry name" value="MethylTrfase_TaqI-like_dom"/>
</dbReference>
<dbReference type="GO" id="GO:0003676">
    <property type="term" value="F:nucleic acid binding"/>
    <property type="evidence" value="ECO:0007669"/>
    <property type="project" value="InterPro"/>
</dbReference>
<keyword evidence="4" id="KW-0949">S-adenosyl-L-methionine</keyword>
<dbReference type="PANTHER" id="PTHR33841">
    <property type="entry name" value="DNA METHYLTRANSFERASE YEEA-RELATED"/>
    <property type="match status" value="1"/>
</dbReference>
<dbReference type="Pfam" id="PF07669">
    <property type="entry name" value="Eco57I"/>
    <property type="match status" value="1"/>
</dbReference>
<feature type="compositionally biased region" description="Polar residues" evidence="6">
    <location>
        <begin position="693"/>
        <end position="703"/>
    </location>
</feature>
<dbReference type="InterPro" id="IPR029063">
    <property type="entry name" value="SAM-dependent_MTases_sf"/>
</dbReference>
<protein>
    <recommendedName>
        <fullName evidence="1">site-specific DNA-methyltransferase (adenine-specific)</fullName>
        <ecNumber evidence="1">2.1.1.72</ecNumber>
    </recommendedName>
</protein>
<evidence type="ECO:0000256" key="1">
    <source>
        <dbReference type="ARBA" id="ARBA00011900"/>
    </source>
</evidence>
<evidence type="ECO:0000256" key="6">
    <source>
        <dbReference type="SAM" id="MobiDB-lite"/>
    </source>
</evidence>
<dbReference type="PRINTS" id="PR00507">
    <property type="entry name" value="N12N6MTFRASE"/>
</dbReference>
<dbReference type="GO" id="GO:0006304">
    <property type="term" value="P:DNA modification"/>
    <property type="evidence" value="ECO:0007669"/>
    <property type="project" value="InterPro"/>
</dbReference>
<feature type="region of interest" description="Disordered" evidence="6">
    <location>
        <begin position="677"/>
        <end position="707"/>
    </location>
</feature>
<feature type="domain" description="Type II methyltransferase M.TaqI-like" evidence="7">
    <location>
        <begin position="386"/>
        <end position="641"/>
    </location>
</feature>
<keyword evidence="9" id="KW-1185">Reference proteome</keyword>
<dbReference type="PROSITE" id="PS00092">
    <property type="entry name" value="N6_MTASE"/>
    <property type="match status" value="1"/>
</dbReference>
<accession>A0A1C4VHZ0</accession>
<dbReference type="InterPro" id="IPR050953">
    <property type="entry name" value="N4_N6_ade-DNA_methylase"/>
</dbReference>
<dbReference type="EMBL" id="LT607412">
    <property type="protein sequence ID" value="SCE83568.1"/>
    <property type="molecule type" value="Genomic_DNA"/>
</dbReference>
<keyword evidence="3 8" id="KW-0808">Transferase</keyword>
<dbReference type="REBASE" id="157979">
    <property type="entry name" value="Mco44875ORF2156P"/>
</dbReference>
<organism evidence="8 9">
    <name type="scientific">Micromonospora coriariae</name>
    <dbReference type="NCBI Taxonomy" id="285665"/>
    <lineage>
        <taxon>Bacteria</taxon>
        <taxon>Bacillati</taxon>
        <taxon>Actinomycetota</taxon>
        <taxon>Actinomycetes</taxon>
        <taxon>Micromonosporales</taxon>
        <taxon>Micromonosporaceae</taxon>
        <taxon>Micromonospora</taxon>
    </lineage>
</organism>
<gene>
    <name evidence="8" type="ORF">GA0070607_2156</name>
</gene>